<dbReference type="Pfam" id="PF01261">
    <property type="entry name" value="AP_endonuc_2"/>
    <property type="match status" value="1"/>
</dbReference>
<gene>
    <name evidence="3" type="ORF">AVDCRST_MAG88-1604</name>
</gene>
<dbReference type="AlphaFoldDB" id="A0A6J4UW94"/>
<protein>
    <submittedName>
        <fullName evidence="3">Hydroxypyruvate isomerase</fullName>
        <ecNumber evidence="3">5.3.1.22</ecNumber>
    </submittedName>
</protein>
<dbReference type="InterPro" id="IPR050417">
    <property type="entry name" value="Sugar_Epim/Isomerase"/>
</dbReference>
<feature type="non-terminal residue" evidence="3">
    <location>
        <position position="182"/>
    </location>
</feature>
<evidence type="ECO:0000313" key="3">
    <source>
        <dbReference type="EMBL" id="CAA9562322.1"/>
    </source>
</evidence>
<evidence type="ECO:0000259" key="2">
    <source>
        <dbReference type="Pfam" id="PF01261"/>
    </source>
</evidence>
<dbReference type="GO" id="GO:0008903">
    <property type="term" value="F:hydroxypyruvate isomerase activity"/>
    <property type="evidence" value="ECO:0007669"/>
    <property type="project" value="UniProtKB-EC"/>
</dbReference>
<accession>A0A6J4UW94</accession>
<dbReference type="SUPFAM" id="SSF51658">
    <property type="entry name" value="Xylose isomerase-like"/>
    <property type="match status" value="1"/>
</dbReference>
<sequence>MPRFAVNCSILFTEVPLLERFARARAAGFDAVETWWPAGIELDDYAAAIKRAGVRLVLMNLDAGDMATGDRGLLNDPGAEERIRENLALVLRYAARLGRPLLNALPGNLRPGEPREVQVARVHERLRWMAPLAAEAGVTLLLEAINDIDSPRFLFPRTPDILAALDAVGAPNVKYQYDVYHL</sequence>
<name>A0A6J4UW94_9BACT</name>
<dbReference type="GO" id="GO:0046487">
    <property type="term" value="P:glyoxylate metabolic process"/>
    <property type="evidence" value="ECO:0007669"/>
    <property type="project" value="TreeGrafter"/>
</dbReference>
<organism evidence="3">
    <name type="scientific">uncultured Thermomicrobiales bacterium</name>
    <dbReference type="NCBI Taxonomy" id="1645740"/>
    <lineage>
        <taxon>Bacteria</taxon>
        <taxon>Pseudomonadati</taxon>
        <taxon>Thermomicrobiota</taxon>
        <taxon>Thermomicrobia</taxon>
        <taxon>Thermomicrobiales</taxon>
        <taxon>environmental samples</taxon>
    </lineage>
</organism>
<keyword evidence="3" id="KW-0670">Pyruvate</keyword>
<dbReference type="InterPro" id="IPR036237">
    <property type="entry name" value="Xyl_isomerase-like_sf"/>
</dbReference>
<dbReference type="InterPro" id="IPR013022">
    <property type="entry name" value="Xyl_isomerase-like_TIM-brl"/>
</dbReference>
<reference evidence="3" key="1">
    <citation type="submission" date="2020-02" db="EMBL/GenBank/DDBJ databases">
        <authorList>
            <person name="Meier V. D."/>
        </authorList>
    </citation>
    <scope>NUCLEOTIDE SEQUENCE</scope>
    <source>
        <strain evidence="3">AVDCRST_MAG88</strain>
    </source>
</reference>
<dbReference type="EC" id="5.3.1.22" evidence="3"/>
<keyword evidence="1 3" id="KW-0413">Isomerase</keyword>
<feature type="domain" description="Xylose isomerase-like TIM barrel" evidence="2">
    <location>
        <begin position="21"/>
        <end position="182"/>
    </location>
</feature>
<dbReference type="EMBL" id="CADCWM010000474">
    <property type="protein sequence ID" value="CAA9562322.1"/>
    <property type="molecule type" value="Genomic_DNA"/>
</dbReference>
<evidence type="ECO:0000256" key="1">
    <source>
        <dbReference type="ARBA" id="ARBA00023235"/>
    </source>
</evidence>
<dbReference type="PANTHER" id="PTHR43489:SF6">
    <property type="entry name" value="HYDROXYPYRUVATE ISOMERASE-RELATED"/>
    <property type="match status" value="1"/>
</dbReference>
<dbReference type="PANTHER" id="PTHR43489">
    <property type="entry name" value="ISOMERASE"/>
    <property type="match status" value="1"/>
</dbReference>
<proteinExistence type="predicted"/>
<dbReference type="Gene3D" id="3.20.20.150">
    <property type="entry name" value="Divalent-metal-dependent TIM barrel enzymes"/>
    <property type="match status" value="1"/>
</dbReference>